<sequence>MPIAKNLLVMLKGNHEDKLWPIGNPTAEICDGLKVSYGSSAAKVTLVNKRGNLLYKMFLNHGRKTISSAADNPRRREENMRLTLQRLLREKAGDCVLMARAHTHRLLIMEPTPRLYLRDDGNTIKDAYTRAAHTDPYIPPDDRWYVSSGGFMRLYKVGEESYAERADYDPMELGFAIVRVRDRVIQGIDKVTL</sequence>
<name>A0A6M3LIK2_9ZZZZ</name>
<dbReference type="EMBL" id="MT143091">
    <property type="protein sequence ID" value="QJA92725.1"/>
    <property type="molecule type" value="Genomic_DNA"/>
</dbReference>
<organism evidence="1">
    <name type="scientific">viral metagenome</name>
    <dbReference type="NCBI Taxonomy" id="1070528"/>
    <lineage>
        <taxon>unclassified sequences</taxon>
        <taxon>metagenomes</taxon>
        <taxon>organismal metagenomes</taxon>
    </lineage>
</organism>
<proteinExistence type="predicted"/>
<gene>
    <name evidence="1" type="ORF">MM415B04499_0007</name>
</gene>
<protein>
    <submittedName>
        <fullName evidence="1">Uncharacterized protein</fullName>
    </submittedName>
</protein>
<evidence type="ECO:0000313" key="1">
    <source>
        <dbReference type="EMBL" id="QJA92725.1"/>
    </source>
</evidence>
<accession>A0A6M3LIK2</accession>
<dbReference type="AlphaFoldDB" id="A0A6M3LIK2"/>
<reference evidence="1" key="1">
    <citation type="submission" date="2020-03" db="EMBL/GenBank/DDBJ databases">
        <title>The deep terrestrial virosphere.</title>
        <authorList>
            <person name="Holmfeldt K."/>
            <person name="Nilsson E."/>
            <person name="Simone D."/>
            <person name="Lopez-Fernandez M."/>
            <person name="Wu X."/>
            <person name="de Brujin I."/>
            <person name="Lundin D."/>
            <person name="Andersson A."/>
            <person name="Bertilsson S."/>
            <person name="Dopson M."/>
        </authorList>
    </citation>
    <scope>NUCLEOTIDE SEQUENCE</scope>
    <source>
        <strain evidence="1">MM415B04499</strain>
    </source>
</reference>